<dbReference type="AlphaFoldDB" id="A0A1G8ECT0"/>
<organism evidence="3 4">
    <name type="scientific">Chryseobacterium taeanense</name>
    <dbReference type="NCBI Taxonomy" id="311334"/>
    <lineage>
        <taxon>Bacteria</taxon>
        <taxon>Pseudomonadati</taxon>
        <taxon>Bacteroidota</taxon>
        <taxon>Flavobacteriia</taxon>
        <taxon>Flavobacteriales</taxon>
        <taxon>Weeksellaceae</taxon>
        <taxon>Chryseobacterium group</taxon>
        <taxon>Chryseobacterium</taxon>
    </lineage>
</organism>
<evidence type="ECO:0000313" key="3">
    <source>
        <dbReference type="EMBL" id="SDH67722.1"/>
    </source>
</evidence>
<evidence type="ECO:0000259" key="2">
    <source>
        <dbReference type="Pfam" id="PF00534"/>
    </source>
</evidence>
<proteinExistence type="predicted"/>
<dbReference type="SUPFAM" id="SSF53756">
    <property type="entry name" value="UDP-Glycosyltransferase/glycogen phosphorylase"/>
    <property type="match status" value="1"/>
</dbReference>
<dbReference type="PANTHER" id="PTHR46401">
    <property type="entry name" value="GLYCOSYLTRANSFERASE WBBK-RELATED"/>
    <property type="match status" value="1"/>
</dbReference>
<dbReference type="CDD" id="cd03794">
    <property type="entry name" value="GT4_WbuB-like"/>
    <property type="match status" value="1"/>
</dbReference>
<dbReference type="InterPro" id="IPR001296">
    <property type="entry name" value="Glyco_trans_1"/>
</dbReference>
<keyword evidence="1 3" id="KW-0808">Transferase</keyword>
<reference evidence="4" key="1">
    <citation type="submission" date="2016-10" db="EMBL/GenBank/DDBJ databases">
        <authorList>
            <person name="Varghese N."/>
            <person name="Submissions S."/>
        </authorList>
    </citation>
    <scope>NUCLEOTIDE SEQUENCE [LARGE SCALE GENOMIC DNA]</scope>
    <source>
        <strain evidence="4">DSM 17071</strain>
    </source>
</reference>
<dbReference type="RefSeq" id="WP_089854204.1">
    <property type="nucleotide sequence ID" value="NZ_FNDW01000001.1"/>
</dbReference>
<gene>
    <name evidence="3" type="ORF">SAMN05421846_101522</name>
</gene>
<dbReference type="Pfam" id="PF00534">
    <property type="entry name" value="Glycos_transf_1"/>
    <property type="match status" value="1"/>
</dbReference>
<protein>
    <submittedName>
        <fullName evidence="3">Glycosyltransferase involved in cell wall bisynthesis</fullName>
    </submittedName>
</protein>
<dbReference type="GO" id="GO:0009103">
    <property type="term" value="P:lipopolysaccharide biosynthetic process"/>
    <property type="evidence" value="ECO:0007669"/>
    <property type="project" value="TreeGrafter"/>
</dbReference>
<accession>A0A1G8ECT0</accession>
<evidence type="ECO:0000256" key="1">
    <source>
        <dbReference type="ARBA" id="ARBA00022679"/>
    </source>
</evidence>
<name>A0A1G8ECT0_9FLAO</name>
<dbReference type="EMBL" id="FNDW01000001">
    <property type="protein sequence ID" value="SDH67722.1"/>
    <property type="molecule type" value="Genomic_DNA"/>
</dbReference>
<feature type="domain" description="Glycosyl transferase family 1" evidence="2">
    <location>
        <begin position="210"/>
        <end position="328"/>
    </location>
</feature>
<dbReference type="Gene3D" id="3.40.50.2000">
    <property type="entry name" value="Glycogen Phosphorylase B"/>
    <property type="match status" value="2"/>
</dbReference>
<dbReference type="GO" id="GO:0016757">
    <property type="term" value="F:glycosyltransferase activity"/>
    <property type="evidence" value="ECO:0007669"/>
    <property type="project" value="InterPro"/>
</dbReference>
<dbReference type="OrthoDB" id="9811902at2"/>
<dbReference type="STRING" id="311334.SAMN05421846_101522"/>
<evidence type="ECO:0000313" key="4">
    <source>
        <dbReference type="Proteomes" id="UP000198869"/>
    </source>
</evidence>
<dbReference type="Proteomes" id="UP000198869">
    <property type="component" value="Unassembled WGS sequence"/>
</dbReference>
<dbReference type="PANTHER" id="PTHR46401:SF2">
    <property type="entry name" value="GLYCOSYLTRANSFERASE WBBK-RELATED"/>
    <property type="match status" value="1"/>
</dbReference>
<sequence length="401" mass="46188">MDNLWIATELFYPEQTSTSFILTKIANRLSEKYSVKVICGQPVYDKKEEKMSAFTLNSEVSVHKIKGFSGDKNSLVFRSFRLVFLSFSIFFYLLKNMKKEEKLLIVTNPAPLILLISILKVLKKIELVILVHDVFPENTVPAGILKSNSLLYKFIKKIFAKAYSKADKLIVLGRDMQSVLEEKIRRYTDTSKICIIENWGDVRGIYPIPKEEALNSTSLPTDKIIFQYAGNIGRVQGLIELLKVIKSVDNEKLIFYFVGDGAVKKEMLDYVKFHQMKNVYFDEAYSREDQLFVLNRADVAFVSLAQGMFGLGVPSKTYNILASGKPLLYLGEENSEIDLLIKEKNVGYSFRNDQINEMIHFFNHFDEKAITDLEHKKNNARKLAENHYSEEIILNKFYNII</sequence>
<keyword evidence="4" id="KW-1185">Reference proteome</keyword>